<proteinExistence type="predicted"/>
<organism evidence="1 2">
    <name type="scientific">Xenotaenia resolanae</name>
    <dbReference type="NCBI Taxonomy" id="208358"/>
    <lineage>
        <taxon>Eukaryota</taxon>
        <taxon>Metazoa</taxon>
        <taxon>Chordata</taxon>
        <taxon>Craniata</taxon>
        <taxon>Vertebrata</taxon>
        <taxon>Euteleostomi</taxon>
        <taxon>Actinopterygii</taxon>
        <taxon>Neopterygii</taxon>
        <taxon>Teleostei</taxon>
        <taxon>Neoteleostei</taxon>
        <taxon>Acanthomorphata</taxon>
        <taxon>Ovalentaria</taxon>
        <taxon>Atherinomorphae</taxon>
        <taxon>Cyprinodontiformes</taxon>
        <taxon>Goodeidae</taxon>
        <taxon>Xenotaenia</taxon>
    </lineage>
</organism>
<protein>
    <submittedName>
        <fullName evidence="1">Uncharacterized protein</fullName>
    </submittedName>
</protein>
<dbReference type="Proteomes" id="UP001444071">
    <property type="component" value="Unassembled WGS sequence"/>
</dbReference>
<feature type="non-terminal residue" evidence="1">
    <location>
        <position position="1"/>
    </location>
</feature>
<reference evidence="1 2" key="1">
    <citation type="submission" date="2021-06" db="EMBL/GenBank/DDBJ databases">
        <authorList>
            <person name="Palmer J.M."/>
        </authorList>
    </citation>
    <scope>NUCLEOTIDE SEQUENCE [LARGE SCALE GENOMIC DNA]</scope>
    <source>
        <strain evidence="1 2">XR_2019</strain>
        <tissue evidence="1">Muscle</tissue>
    </source>
</reference>
<name>A0ABV0W2J5_9TELE</name>
<accession>A0ABV0W2J5</accession>
<comment type="caution">
    <text evidence="1">The sequence shown here is derived from an EMBL/GenBank/DDBJ whole genome shotgun (WGS) entry which is preliminary data.</text>
</comment>
<evidence type="ECO:0000313" key="1">
    <source>
        <dbReference type="EMBL" id="MEQ2263384.1"/>
    </source>
</evidence>
<dbReference type="EMBL" id="JAHRIM010022341">
    <property type="protein sequence ID" value="MEQ2263384.1"/>
    <property type="molecule type" value="Genomic_DNA"/>
</dbReference>
<keyword evidence="2" id="KW-1185">Reference proteome</keyword>
<evidence type="ECO:0000313" key="2">
    <source>
        <dbReference type="Proteomes" id="UP001444071"/>
    </source>
</evidence>
<sequence length="78" mass="9210">VRERREKTRLRVARWRAKRKLQACLNQTQAHGDAAVLAQAGDPVSNQRQQHRSPYGKKRHAYALSLEIYSNYCRYRTK</sequence>
<gene>
    <name evidence="1" type="ORF">XENORESO_007006</name>
</gene>